<keyword evidence="3" id="KW-1185">Reference proteome</keyword>
<dbReference type="EMBL" id="JAIWYP010000003">
    <property type="protein sequence ID" value="KAH3847719.1"/>
    <property type="molecule type" value="Genomic_DNA"/>
</dbReference>
<protein>
    <submittedName>
        <fullName evidence="2">Uncharacterized protein</fullName>
    </submittedName>
</protein>
<reference evidence="2" key="1">
    <citation type="journal article" date="2019" name="bioRxiv">
        <title>The Genome of the Zebra Mussel, Dreissena polymorpha: A Resource for Invasive Species Research.</title>
        <authorList>
            <person name="McCartney M.A."/>
            <person name="Auch B."/>
            <person name="Kono T."/>
            <person name="Mallez S."/>
            <person name="Zhang Y."/>
            <person name="Obille A."/>
            <person name="Becker A."/>
            <person name="Abrahante J.E."/>
            <person name="Garbe J."/>
            <person name="Badalamenti J.P."/>
            <person name="Herman A."/>
            <person name="Mangelson H."/>
            <person name="Liachko I."/>
            <person name="Sullivan S."/>
            <person name="Sone E.D."/>
            <person name="Koren S."/>
            <person name="Silverstein K.A.T."/>
            <person name="Beckman K.B."/>
            <person name="Gohl D.M."/>
        </authorList>
    </citation>
    <scope>NUCLEOTIDE SEQUENCE</scope>
    <source>
        <strain evidence="2">Duluth1</strain>
        <tissue evidence="2">Whole animal</tissue>
    </source>
</reference>
<evidence type="ECO:0000256" key="1">
    <source>
        <dbReference type="SAM" id="MobiDB-lite"/>
    </source>
</evidence>
<reference evidence="2" key="2">
    <citation type="submission" date="2020-11" db="EMBL/GenBank/DDBJ databases">
        <authorList>
            <person name="McCartney M.A."/>
            <person name="Auch B."/>
            <person name="Kono T."/>
            <person name="Mallez S."/>
            <person name="Becker A."/>
            <person name="Gohl D.M."/>
            <person name="Silverstein K.A.T."/>
            <person name="Koren S."/>
            <person name="Bechman K.B."/>
            <person name="Herman A."/>
            <person name="Abrahante J.E."/>
            <person name="Garbe J."/>
        </authorList>
    </citation>
    <scope>NUCLEOTIDE SEQUENCE</scope>
    <source>
        <strain evidence="2">Duluth1</strain>
        <tissue evidence="2">Whole animal</tissue>
    </source>
</reference>
<organism evidence="2 3">
    <name type="scientific">Dreissena polymorpha</name>
    <name type="common">Zebra mussel</name>
    <name type="synonym">Mytilus polymorpha</name>
    <dbReference type="NCBI Taxonomy" id="45954"/>
    <lineage>
        <taxon>Eukaryota</taxon>
        <taxon>Metazoa</taxon>
        <taxon>Spiralia</taxon>
        <taxon>Lophotrochozoa</taxon>
        <taxon>Mollusca</taxon>
        <taxon>Bivalvia</taxon>
        <taxon>Autobranchia</taxon>
        <taxon>Heteroconchia</taxon>
        <taxon>Euheterodonta</taxon>
        <taxon>Imparidentia</taxon>
        <taxon>Neoheterodontei</taxon>
        <taxon>Myida</taxon>
        <taxon>Dreissenoidea</taxon>
        <taxon>Dreissenidae</taxon>
        <taxon>Dreissena</taxon>
    </lineage>
</organism>
<evidence type="ECO:0000313" key="2">
    <source>
        <dbReference type="EMBL" id="KAH3847719.1"/>
    </source>
</evidence>
<accession>A0A9D4KXX2</accession>
<feature type="compositionally biased region" description="Polar residues" evidence="1">
    <location>
        <begin position="39"/>
        <end position="50"/>
    </location>
</feature>
<feature type="region of interest" description="Disordered" evidence="1">
    <location>
        <begin position="30"/>
        <end position="50"/>
    </location>
</feature>
<dbReference type="AlphaFoldDB" id="A0A9D4KXX2"/>
<proteinExistence type="predicted"/>
<gene>
    <name evidence="2" type="ORF">DPMN_090050</name>
</gene>
<dbReference type="Proteomes" id="UP000828390">
    <property type="component" value="Unassembled WGS sequence"/>
</dbReference>
<name>A0A9D4KXX2_DREPO</name>
<comment type="caution">
    <text evidence="2">The sequence shown here is derived from an EMBL/GenBank/DDBJ whole genome shotgun (WGS) entry which is preliminary data.</text>
</comment>
<evidence type="ECO:0000313" key="3">
    <source>
        <dbReference type="Proteomes" id="UP000828390"/>
    </source>
</evidence>
<sequence>MDNIPGELVQADGEEMIRALHTICNKIWQTGSGAHHGRSPSSSPSQRKATYGYASTTELSASSVTRAKFC</sequence>